<evidence type="ECO:0000313" key="1">
    <source>
        <dbReference type="EMBL" id="OIQ71333.1"/>
    </source>
</evidence>
<dbReference type="AlphaFoldDB" id="A0A1J5Q5X1"/>
<protein>
    <submittedName>
        <fullName evidence="1">Uncharacterized protein</fullName>
    </submittedName>
</protein>
<accession>A0A1J5Q5X1</accession>
<comment type="caution">
    <text evidence="1">The sequence shown here is derived from an EMBL/GenBank/DDBJ whole genome shotgun (WGS) entry which is preliminary data.</text>
</comment>
<sequence length="52" mass="5564">MGKTTFVTQLGIDGAKKRVRDLLAKADSALSIFGAKGDVLRAAARFVAERKN</sequence>
<name>A0A1J5Q5X1_9ZZZZ</name>
<dbReference type="EMBL" id="MLJW01003776">
    <property type="protein sequence ID" value="OIQ71333.1"/>
    <property type="molecule type" value="Genomic_DNA"/>
</dbReference>
<reference evidence="1" key="1">
    <citation type="submission" date="2016-10" db="EMBL/GenBank/DDBJ databases">
        <title>Sequence of Gallionella enrichment culture.</title>
        <authorList>
            <person name="Poehlein A."/>
            <person name="Muehling M."/>
            <person name="Daniel R."/>
        </authorList>
    </citation>
    <scope>NUCLEOTIDE SEQUENCE</scope>
</reference>
<organism evidence="1">
    <name type="scientific">mine drainage metagenome</name>
    <dbReference type="NCBI Taxonomy" id="410659"/>
    <lineage>
        <taxon>unclassified sequences</taxon>
        <taxon>metagenomes</taxon>
        <taxon>ecological metagenomes</taxon>
    </lineage>
</organism>
<proteinExistence type="predicted"/>
<gene>
    <name evidence="1" type="ORF">GALL_470500</name>
</gene>